<accession>A0A518IWD5</accession>
<dbReference type="InterPro" id="IPR002838">
    <property type="entry name" value="AIM24"/>
</dbReference>
<dbReference type="InterPro" id="IPR016031">
    <property type="entry name" value="Trp_RNA-bd_attenuator-like_dom"/>
</dbReference>
<dbReference type="AlphaFoldDB" id="A0A518IWD5"/>
<dbReference type="RefSeq" id="WP_145286775.1">
    <property type="nucleotide sequence ID" value="NZ_CP036318.1"/>
</dbReference>
<sequence>MSDGRYTLDAFLEKTRDRDLNQGLFELESDRMLDINLDGEVWIKLGAMVAYTGQVKFEREGILSRGIGNLLKKAVSGEGTSLTKATGNGSVFCADAGKKITILQLQNNAICVNGNDLLAFEMSLKYDIKMMKRMTSMLAGGLFNIRLEGTGMVAITSHYDPMTLPVTPAQPVTTDPNATVLWSGNLEPELKTDVQLKTFFGRGSGESVQLQFRGNGFVVVQPYEEVYFQHGGS</sequence>
<dbReference type="InterPro" id="IPR036983">
    <property type="entry name" value="AIM24_sf"/>
</dbReference>
<dbReference type="EMBL" id="CP036318">
    <property type="protein sequence ID" value="QDV57399.1"/>
    <property type="molecule type" value="Genomic_DNA"/>
</dbReference>
<evidence type="ECO:0000313" key="2">
    <source>
        <dbReference type="Proteomes" id="UP000316770"/>
    </source>
</evidence>
<gene>
    <name evidence="1" type="ORF">Mal33_34090</name>
</gene>
<dbReference type="PANTHER" id="PTHR38074:SF1">
    <property type="entry name" value="ALTERED INHERITANCE OF MITOCHONDRIA PROTEIN 24, MITOCHONDRIAL"/>
    <property type="match status" value="1"/>
</dbReference>
<organism evidence="1 2">
    <name type="scientific">Rosistilla oblonga</name>
    <dbReference type="NCBI Taxonomy" id="2527990"/>
    <lineage>
        <taxon>Bacteria</taxon>
        <taxon>Pseudomonadati</taxon>
        <taxon>Planctomycetota</taxon>
        <taxon>Planctomycetia</taxon>
        <taxon>Pirellulales</taxon>
        <taxon>Pirellulaceae</taxon>
        <taxon>Rosistilla</taxon>
    </lineage>
</organism>
<name>A0A518IWD5_9BACT</name>
<evidence type="ECO:0008006" key="3">
    <source>
        <dbReference type="Google" id="ProtNLM"/>
    </source>
</evidence>
<dbReference type="Proteomes" id="UP000316770">
    <property type="component" value="Chromosome"/>
</dbReference>
<proteinExistence type="predicted"/>
<reference evidence="1 2" key="1">
    <citation type="submission" date="2019-02" db="EMBL/GenBank/DDBJ databases">
        <title>Deep-cultivation of Planctomycetes and their phenomic and genomic characterization uncovers novel biology.</title>
        <authorList>
            <person name="Wiegand S."/>
            <person name="Jogler M."/>
            <person name="Boedeker C."/>
            <person name="Pinto D."/>
            <person name="Vollmers J."/>
            <person name="Rivas-Marin E."/>
            <person name="Kohn T."/>
            <person name="Peeters S.H."/>
            <person name="Heuer A."/>
            <person name="Rast P."/>
            <person name="Oberbeckmann S."/>
            <person name="Bunk B."/>
            <person name="Jeske O."/>
            <person name="Meyerdierks A."/>
            <person name="Storesund J.E."/>
            <person name="Kallscheuer N."/>
            <person name="Luecker S."/>
            <person name="Lage O.M."/>
            <person name="Pohl T."/>
            <person name="Merkel B.J."/>
            <person name="Hornburger P."/>
            <person name="Mueller R.-W."/>
            <person name="Bruemmer F."/>
            <person name="Labrenz M."/>
            <person name="Spormann A.M."/>
            <person name="Op den Camp H."/>
            <person name="Overmann J."/>
            <person name="Amann R."/>
            <person name="Jetten M.S.M."/>
            <person name="Mascher T."/>
            <person name="Medema M.H."/>
            <person name="Devos D.P."/>
            <person name="Kaster A.-K."/>
            <person name="Ovreas L."/>
            <person name="Rohde M."/>
            <person name="Galperin M.Y."/>
            <person name="Jogler C."/>
        </authorList>
    </citation>
    <scope>NUCLEOTIDE SEQUENCE [LARGE SCALE GENOMIC DNA]</scope>
    <source>
        <strain evidence="1 2">Mal33</strain>
    </source>
</reference>
<keyword evidence="2" id="KW-1185">Reference proteome</keyword>
<dbReference type="PANTHER" id="PTHR38074">
    <property type="entry name" value="ALTERED INHERITANCE OF MITOCHONDRIA PROTEIN 24, MITOCHONDRIAL"/>
    <property type="match status" value="1"/>
</dbReference>
<dbReference type="Pfam" id="PF01987">
    <property type="entry name" value="AIM24"/>
    <property type="match status" value="1"/>
</dbReference>
<dbReference type="SUPFAM" id="SSF51219">
    <property type="entry name" value="TRAP-like"/>
    <property type="match status" value="1"/>
</dbReference>
<protein>
    <recommendedName>
        <fullName evidence="3">AIM24 family protein</fullName>
    </recommendedName>
</protein>
<evidence type="ECO:0000313" key="1">
    <source>
        <dbReference type="EMBL" id="QDV57399.1"/>
    </source>
</evidence>
<dbReference type="Gene3D" id="3.60.160.10">
    <property type="entry name" value="Mitochondrial biogenesis AIM24"/>
    <property type="match status" value="1"/>
</dbReference>